<dbReference type="SUPFAM" id="SSF52266">
    <property type="entry name" value="SGNH hydrolase"/>
    <property type="match status" value="1"/>
</dbReference>
<dbReference type="PANTHER" id="PTHR22835">
    <property type="entry name" value="ZINC FINGER FYVE DOMAIN CONTAINING PROTEIN"/>
    <property type="match status" value="1"/>
</dbReference>
<name>A0ABR0U7U4_REHGL</name>
<reference evidence="5 6" key="1">
    <citation type="journal article" date="2021" name="Comput. Struct. Biotechnol. J.">
        <title>De novo genome assembly of the potent medicinal plant Rehmannia glutinosa using nanopore technology.</title>
        <authorList>
            <person name="Ma L."/>
            <person name="Dong C."/>
            <person name="Song C."/>
            <person name="Wang X."/>
            <person name="Zheng X."/>
            <person name="Niu Y."/>
            <person name="Chen S."/>
            <person name="Feng W."/>
        </authorList>
    </citation>
    <scope>NUCLEOTIDE SEQUENCE [LARGE SCALE GENOMIC DNA]</scope>
    <source>
        <strain evidence="5">DH-2019</strain>
    </source>
</reference>
<comment type="caution">
    <text evidence="5">The sequence shown here is derived from an EMBL/GenBank/DDBJ whole genome shotgun (WGS) entry which is preliminary data.</text>
</comment>
<dbReference type="InterPro" id="IPR035669">
    <property type="entry name" value="SGNH_plant_lipase-like"/>
</dbReference>
<dbReference type="Gene3D" id="3.40.50.1110">
    <property type="entry name" value="SGNH hydrolase"/>
    <property type="match status" value="1"/>
</dbReference>
<dbReference type="PANTHER" id="PTHR22835:SF517">
    <property type="entry name" value="GDSL-LIKE LIPASE_ACYLHYDROLASE FAMILY PROTEIN, EXPRESSED"/>
    <property type="match status" value="1"/>
</dbReference>
<evidence type="ECO:0000313" key="5">
    <source>
        <dbReference type="EMBL" id="KAK6118565.1"/>
    </source>
</evidence>
<accession>A0ABR0U7U4</accession>
<comment type="similarity">
    <text evidence="1">Belongs to the 'GDSL' lipolytic enzyme family.</text>
</comment>
<evidence type="ECO:0000256" key="1">
    <source>
        <dbReference type="ARBA" id="ARBA00008668"/>
    </source>
</evidence>
<keyword evidence="2" id="KW-0732">Signal</keyword>
<dbReference type="Proteomes" id="UP001318860">
    <property type="component" value="Unassembled WGS sequence"/>
</dbReference>
<gene>
    <name evidence="5" type="ORF">DH2020_047678</name>
</gene>
<keyword evidence="3" id="KW-0378">Hydrolase</keyword>
<dbReference type="InterPro" id="IPR036514">
    <property type="entry name" value="SGNH_hydro_sf"/>
</dbReference>
<evidence type="ECO:0008006" key="7">
    <source>
        <dbReference type="Google" id="ProtNLM"/>
    </source>
</evidence>
<dbReference type="Pfam" id="PF00657">
    <property type="entry name" value="Lipase_GDSL"/>
    <property type="match status" value="1"/>
</dbReference>
<protein>
    <recommendedName>
        <fullName evidence="7">GDSL esterase/lipase</fullName>
    </recommendedName>
</protein>
<evidence type="ECO:0000256" key="3">
    <source>
        <dbReference type="ARBA" id="ARBA00022801"/>
    </source>
</evidence>
<dbReference type="CDD" id="cd01837">
    <property type="entry name" value="SGNH_plant_lipase_like"/>
    <property type="match status" value="1"/>
</dbReference>
<proteinExistence type="inferred from homology"/>
<evidence type="ECO:0000313" key="6">
    <source>
        <dbReference type="Proteomes" id="UP001318860"/>
    </source>
</evidence>
<keyword evidence="4" id="KW-0325">Glycoprotein</keyword>
<dbReference type="EMBL" id="JABTTQ020003318">
    <property type="protein sequence ID" value="KAK6118565.1"/>
    <property type="molecule type" value="Genomic_DNA"/>
</dbReference>
<sequence>MNIFLEVKLDSSQIHVDLAEHMAVVDLKKCKFDMLYQLGDSLSDTGNYIRESSSGGVSSYSRLPYGETFFKKPTGRPSNGRLIIDYLATASGLAFINPSKNTEANFRNGDNFATAWATALPVQILNSKNISSPYTTTSLDVQLDLMFSHFNSICLVDCTQLLRNSLFMVGEIGMNDYSFALLQGKSIQETRRLVTDVVYAIQQGINRVIEYGAVRVVVPGIFPLGCLPIHLTKFETRDARAYDQFHCLKNLNELSNYHNSQLQRAIEEVKKEHPNVTILYGDYYKAYIALLQNAKRLRFDVKNLQKACCGIGGKYNFSLDRMCGGSGVPVCAQPHTYISWDGINLSDKAYGYIAQLLIGDILSKIKCNIA</sequence>
<evidence type="ECO:0000256" key="2">
    <source>
        <dbReference type="ARBA" id="ARBA00022729"/>
    </source>
</evidence>
<organism evidence="5 6">
    <name type="scientific">Rehmannia glutinosa</name>
    <name type="common">Chinese foxglove</name>
    <dbReference type="NCBI Taxonomy" id="99300"/>
    <lineage>
        <taxon>Eukaryota</taxon>
        <taxon>Viridiplantae</taxon>
        <taxon>Streptophyta</taxon>
        <taxon>Embryophyta</taxon>
        <taxon>Tracheophyta</taxon>
        <taxon>Spermatophyta</taxon>
        <taxon>Magnoliopsida</taxon>
        <taxon>eudicotyledons</taxon>
        <taxon>Gunneridae</taxon>
        <taxon>Pentapetalae</taxon>
        <taxon>asterids</taxon>
        <taxon>lamiids</taxon>
        <taxon>Lamiales</taxon>
        <taxon>Orobanchaceae</taxon>
        <taxon>Rehmannieae</taxon>
        <taxon>Rehmannia</taxon>
    </lineage>
</organism>
<evidence type="ECO:0000256" key="4">
    <source>
        <dbReference type="ARBA" id="ARBA00023180"/>
    </source>
</evidence>
<dbReference type="InterPro" id="IPR001087">
    <property type="entry name" value="GDSL"/>
</dbReference>
<keyword evidence="6" id="KW-1185">Reference proteome</keyword>